<dbReference type="Proteomes" id="UP000824219">
    <property type="component" value="Linkage Group LG16"/>
</dbReference>
<evidence type="ECO:0000259" key="3">
    <source>
        <dbReference type="PROSITE" id="PS51304"/>
    </source>
</evidence>
<keyword evidence="2" id="KW-0677">Repeat</keyword>
<dbReference type="PANTHER" id="PTHR11346">
    <property type="entry name" value="GALECTIN"/>
    <property type="match status" value="1"/>
</dbReference>
<dbReference type="GO" id="GO:0005634">
    <property type="term" value="C:nucleus"/>
    <property type="evidence" value="ECO:0007669"/>
    <property type="project" value="TreeGrafter"/>
</dbReference>
<keyword evidence="1" id="KW-0430">Lectin</keyword>
<dbReference type="SMART" id="SM00276">
    <property type="entry name" value="GLECT"/>
    <property type="match status" value="4"/>
</dbReference>
<name>A0A9D3NKG8_9TELE</name>
<dbReference type="CDD" id="cd00070">
    <property type="entry name" value="GLECT"/>
    <property type="match status" value="4"/>
</dbReference>
<dbReference type="EMBL" id="JAHKSW010000016">
    <property type="protein sequence ID" value="KAG7322620.1"/>
    <property type="molecule type" value="Genomic_DNA"/>
</dbReference>
<sequence>MANQRPYLHPNLPFTGCIQGGLFEGKTVTVSGRVLAGAERFFVNLQCVNNTSSDIALHFNPRYVGNSGHVVCNTLQNSCWGSEQKTKNTPLPRGSDFTLTFLVNRDSYSVIVNGSHFLEYLHRLPVSRVNAITVDGGVEIVSIAFQNPSLTINQKHPEVLPYKTIIQGGFSPSKDITVQGCVNHNADKFSINLRYNSGIALHFNPRFNENVVVRNSLLKECWGKEERNGGMPFYRGQQFTVSITCDTQYYRIAVNGTQMFTYNHRYFLFQQIDILEVEGNISVSEVLCIHSVSTRHCINMSFQRPYLNPNLPFTGCIQGGLFEGKAITLTGRVLAGAERFFVNLQCGTNTSSDIALHFNPRYVGSSGHVVCNTLQNSCWGSEQRTNHTPLPKGFNFTLTFLVNRDSYSVIVNGSNFLEYLHRLPVSRVNAISVDGGVEIVSIAFQNPAASWMAQPCFAYKVKSSYAAPGLCATPPPYSPPQAYVLPYKTILQAGLYPGRVITVQGCINHNADKFSINLRYNSGIALHFNPRFNENVVVRNSLLKECWGKEERNGGMPFYRGQQFMVSITCDTQCYRIAVNSTQMFVYNHRHFLLQEIDVLEVEGNLSVCSVTA</sequence>
<feature type="domain" description="Galectin" evidence="3">
    <location>
        <begin position="162"/>
        <end position="295"/>
    </location>
</feature>
<dbReference type="Pfam" id="PF00337">
    <property type="entry name" value="Gal-bind_lectin"/>
    <property type="match status" value="4"/>
</dbReference>
<evidence type="ECO:0000313" key="4">
    <source>
        <dbReference type="EMBL" id="KAG7322620.1"/>
    </source>
</evidence>
<gene>
    <name evidence="4" type="ORF">KOW79_013966</name>
</gene>
<dbReference type="OrthoDB" id="6251307at2759"/>
<dbReference type="GO" id="GO:0032689">
    <property type="term" value="P:negative regulation of type II interferon production"/>
    <property type="evidence" value="ECO:0007669"/>
    <property type="project" value="TreeGrafter"/>
</dbReference>
<dbReference type="PROSITE" id="PS51304">
    <property type="entry name" value="GALECTIN"/>
    <property type="match status" value="4"/>
</dbReference>
<protein>
    <recommendedName>
        <fullName evidence="3">Galectin domain-containing protein</fullName>
    </recommendedName>
</protein>
<dbReference type="FunFam" id="2.60.120.200:FF:000124">
    <property type="entry name" value="Galectin-4"/>
    <property type="match status" value="2"/>
</dbReference>
<evidence type="ECO:0000313" key="5">
    <source>
        <dbReference type="Proteomes" id="UP000824219"/>
    </source>
</evidence>
<evidence type="ECO:0000256" key="2">
    <source>
        <dbReference type="ARBA" id="ARBA00022737"/>
    </source>
</evidence>
<dbReference type="SMART" id="SM00908">
    <property type="entry name" value="Gal-bind_lectin"/>
    <property type="match status" value="4"/>
</dbReference>
<organism evidence="4 5">
    <name type="scientific">Hemibagrus wyckioides</name>
    <dbReference type="NCBI Taxonomy" id="337641"/>
    <lineage>
        <taxon>Eukaryota</taxon>
        <taxon>Metazoa</taxon>
        <taxon>Chordata</taxon>
        <taxon>Craniata</taxon>
        <taxon>Vertebrata</taxon>
        <taxon>Euteleostomi</taxon>
        <taxon>Actinopterygii</taxon>
        <taxon>Neopterygii</taxon>
        <taxon>Teleostei</taxon>
        <taxon>Ostariophysi</taxon>
        <taxon>Siluriformes</taxon>
        <taxon>Bagridae</taxon>
        <taxon>Hemibagrus</taxon>
    </lineage>
</organism>
<dbReference type="GO" id="GO:0010628">
    <property type="term" value="P:positive regulation of gene expression"/>
    <property type="evidence" value="ECO:0007669"/>
    <property type="project" value="TreeGrafter"/>
</dbReference>
<dbReference type="FunFam" id="2.60.120.200:FF:000023">
    <property type="entry name" value="Galectin"/>
    <property type="match status" value="2"/>
</dbReference>
<dbReference type="SUPFAM" id="SSF49899">
    <property type="entry name" value="Concanavalin A-like lectins/glucanases"/>
    <property type="match status" value="4"/>
</dbReference>
<proteinExistence type="predicted"/>
<dbReference type="PANTHER" id="PTHR11346:SF80">
    <property type="entry name" value="GALECTIN-9C"/>
    <property type="match status" value="1"/>
</dbReference>
<comment type="caution">
    <text evidence="4">The sequence shown here is derived from an EMBL/GenBank/DDBJ whole genome shotgun (WGS) entry which is preliminary data.</text>
</comment>
<dbReference type="GO" id="GO:0030246">
    <property type="term" value="F:carbohydrate binding"/>
    <property type="evidence" value="ECO:0007669"/>
    <property type="project" value="UniProtKB-KW"/>
</dbReference>
<dbReference type="GO" id="GO:0016936">
    <property type="term" value="F:galactoside binding"/>
    <property type="evidence" value="ECO:0007669"/>
    <property type="project" value="TreeGrafter"/>
</dbReference>
<dbReference type="InterPro" id="IPR044156">
    <property type="entry name" value="Galectin-like"/>
</dbReference>
<accession>A0A9D3NKG8</accession>
<feature type="domain" description="Galectin" evidence="3">
    <location>
        <begin position="313"/>
        <end position="445"/>
    </location>
</feature>
<dbReference type="InterPro" id="IPR013320">
    <property type="entry name" value="ConA-like_dom_sf"/>
</dbReference>
<evidence type="ECO:0000256" key="1">
    <source>
        <dbReference type="ARBA" id="ARBA00022734"/>
    </source>
</evidence>
<keyword evidence="5" id="KW-1185">Reference proteome</keyword>
<feature type="domain" description="Galectin" evidence="3">
    <location>
        <begin position="487"/>
        <end position="613"/>
    </location>
</feature>
<dbReference type="GO" id="GO:0005829">
    <property type="term" value="C:cytosol"/>
    <property type="evidence" value="ECO:0007669"/>
    <property type="project" value="TreeGrafter"/>
</dbReference>
<reference evidence="4 5" key="1">
    <citation type="submission" date="2021-06" db="EMBL/GenBank/DDBJ databases">
        <title>Chromosome-level genome assembly of the red-tail catfish (Hemibagrus wyckioides).</title>
        <authorList>
            <person name="Shao F."/>
        </authorList>
    </citation>
    <scope>NUCLEOTIDE SEQUENCE [LARGE SCALE GENOMIC DNA]</scope>
    <source>
        <strain evidence="4">EC202008001</strain>
        <tissue evidence="4">Blood</tissue>
    </source>
</reference>
<dbReference type="GO" id="GO:2000562">
    <property type="term" value="P:negative regulation of CD4-positive, alpha-beta T cell proliferation"/>
    <property type="evidence" value="ECO:0007669"/>
    <property type="project" value="TreeGrafter"/>
</dbReference>
<dbReference type="Gene3D" id="2.60.120.200">
    <property type="match status" value="4"/>
</dbReference>
<feature type="domain" description="Galectin" evidence="3">
    <location>
        <begin position="14"/>
        <end position="146"/>
    </location>
</feature>
<dbReference type="InterPro" id="IPR001079">
    <property type="entry name" value="Galectin_CRD"/>
</dbReference>
<dbReference type="AlphaFoldDB" id="A0A9D3NKG8"/>